<dbReference type="InterPro" id="IPR001119">
    <property type="entry name" value="SLH_dom"/>
</dbReference>
<dbReference type="InterPro" id="IPR023828">
    <property type="entry name" value="Peptidase_S8_Ser-AS"/>
</dbReference>
<feature type="non-terminal residue" evidence="6">
    <location>
        <position position="1"/>
    </location>
</feature>
<dbReference type="Gene3D" id="3.40.50.200">
    <property type="entry name" value="Peptidase S8/S53 domain"/>
    <property type="match status" value="1"/>
</dbReference>
<dbReference type="SUPFAM" id="SSF52743">
    <property type="entry name" value="Subtilisin-like"/>
    <property type="match status" value="1"/>
</dbReference>
<sequence>GLTRRSGPVTTYETRTWDTSPLQFANPAASIAVPGNVADVITVGAVNWDTEVLQPYSAWGPNHMGDRKPEVVGPDLVATSAWVGPDNAGTSYATPHVAGLVAMILGAAPNLTPAGVKERIISRASQADNPDYKHGWGVIRLGSLPSSITSIRGHWAEEAVDWAFTAGITDGCVTLGALTCPELAVTRDEMAQFLWRFRGTQLATVSATFNDVAVDDSYGPAVDWLAETGITLGCTATTYCPAGTVTRAEMAAFLWRLEGRPEGSAPAGFTDVPADSFYDDAADWLLASGTTTGCTTTTYCPEGLVTRAEMFTFLHRLQYQLA</sequence>
<evidence type="ECO:0000256" key="2">
    <source>
        <dbReference type="ARBA" id="ARBA00022670"/>
    </source>
</evidence>
<gene>
    <name evidence="6" type="ORF">METZ01_LOCUS275085</name>
</gene>
<dbReference type="EMBL" id="UINC01079837">
    <property type="protein sequence ID" value="SVC22231.1"/>
    <property type="molecule type" value="Genomic_DNA"/>
</dbReference>
<keyword evidence="4" id="KW-0720">Serine protease</keyword>
<name>A0A382KHP8_9ZZZZ</name>
<dbReference type="Pfam" id="PF00395">
    <property type="entry name" value="SLH"/>
    <property type="match status" value="2"/>
</dbReference>
<dbReference type="InterPro" id="IPR036852">
    <property type="entry name" value="Peptidase_S8/S53_dom_sf"/>
</dbReference>
<keyword evidence="2" id="KW-0645">Protease</keyword>
<dbReference type="GO" id="GO:0006508">
    <property type="term" value="P:proteolysis"/>
    <property type="evidence" value="ECO:0007669"/>
    <property type="project" value="UniProtKB-KW"/>
</dbReference>
<evidence type="ECO:0000256" key="3">
    <source>
        <dbReference type="ARBA" id="ARBA00022801"/>
    </source>
</evidence>
<feature type="domain" description="SLH" evidence="5">
    <location>
        <begin position="205"/>
        <end position="268"/>
    </location>
</feature>
<dbReference type="InterPro" id="IPR000209">
    <property type="entry name" value="Peptidase_S8/S53_dom"/>
</dbReference>
<dbReference type="PANTHER" id="PTHR43806">
    <property type="entry name" value="PEPTIDASE S8"/>
    <property type="match status" value="1"/>
</dbReference>
<keyword evidence="3" id="KW-0378">Hydrolase</keyword>
<organism evidence="6">
    <name type="scientific">marine metagenome</name>
    <dbReference type="NCBI Taxonomy" id="408172"/>
    <lineage>
        <taxon>unclassified sequences</taxon>
        <taxon>metagenomes</taxon>
        <taxon>ecological metagenomes</taxon>
    </lineage>
</organism>
<dbReference type="InterPro" id="IPR050131">
    <property type="entry name" value="Peptidase_S8_subtilisin-like"/>
</dbReference>
<accession>A0A382KHP8</accession>
<proteinExistence type="inferred from homology"/>
<evidence type="ECO:0000256" key="1">
    <source>
        <dbReference type="ARBA" id="ARBA00011073"/>
    </source>
</evidence>
<protein>
    <recommendedName>
        <fullName evidence="5">SLH domain-containing protein</fullName>
    </recommendedName>
</protein>
<evidence type="ECO:0000313" key="6">
    <source>
        <dbReference type="EMBL" id="SVC22231.1"/>
    </source>
</evidence>
<dbReference type="PROSITE" id="PS00138">
    <property type="entry name" value="SUBTILASE_SER"/>
    <property type="match status" value="1"/>
</dbReference>
<dbReference type="AlphaFoldDB" id="A0A382KHP8"/>
<dbReference type="PROSITE" id="PS51892">
    <property type="entry name" value="SUBTILASE"/>
    <property type="match status" value="1"/>
</dbReference>
<dbReference type="Pfam" id="PF00082">
    <property type="entry name" value="Peptidase_S8"/>
    <property type="match status" value="1"/>
</dbReference>
<evidence type="ECO:0000259" key="5">
    <source>
        <dbReference type="PROSITE" id="PS51272"/>
    </source>
</evidence>
<dbReference type="PROSITE" id="PS51272">
    <property type="entry name" value="SLH"/>
    <property type="match status" value="1"/>
</dbReference>
<comment type="similarity">
    <text evidence="1">Belongs to the peptidase S8 family.</text>
</comment>
<reference evidence="6" key="1">
    <citation type="submission" date="2018-05" db="EMBL/GenBank/DDBJ databases">
        <authorList>
            <person name="Lanie J.A."/>
            <person name="Ng W.-L."/>
            <person name="Kazmierczak K.M."/>
            <person name="Andrzejewski T.M."/>
            <person name="Davidsen T.M."/>
            <person name="Wayne K.J."/>
            <person name="Tettelin H."/>
            <person name="Glass J.I."/>
            <person name="Rusch D."/>
            <person name="Podicherti R."/>
            <person name="Tsui H.-C.T."/>
            <person name="Winkler M.E."/>
        </authorList>
    </citation>
    <scope>NUCLEOTIDE SEQUENCE</scope>
</reference>
<dbReference type="GO" id="GO:0004252">
    <property type="term" value="F:serine-type endopeptidase activity"/>
    <property type="evidence" value="ECO:0007669"/>
    <property type="project" value="InterPro"/>
</dbReference>
<evidence type="ECO:0000256" key="4">
    <source>
        <dbReference type="ARBA" id="ARBA00022825"/>
    </source>
</evidence>
<dbReference type="PANTHER" id="PTHR43806:SF11">
    <property type="entry name" value="CEREVISIN-RELATED"/>
    <property type="match status" value="1"/>
</dbReference>